<gene>
    <name evidence="2" type="ORF">ACFQNG_18510</name>
</gene>
<dbReference type="Pfam" id="PF10057">
    <property type="entry name" value="MpsC"/>
    <property type="match status" value="1"/>
</dbReference>
<evidence type="ECO:0000259" key="1">
    <source>
        <dbReference type="Pfam" id="PF10057"/>
    </source>
</evidence>
<evidence type="ECO:0000313" key="2">
    <source>
        <dbReference type="EMBL" id="MFC7443063.1"/>
    </source>
</evidence>
<name>A0ABW2RQ11_9BACL</name>
<accession>A0ABW2RQ11</accession>
<dbReference type="Proteomes" id="UP001596500">
    <property type="component" value="Unassembled WGS sequence"/>
</dbReference>
<dbReference type="RefSeq" id="WP_379867389.1">
    <property type="nucleotide sequence ID" value="NZ_JBHTBW010000072.1"/>
</dbReference>
<dbReference type="EMBL" id="JBHTBW010000072">
    <property type="protein sequence ID" value="MFC7443063.1"/>
    <property type="molecule type" value="Genomic_DNA"/>
</dbReference>
<sequence length="121" mass="14263">MKIKNLFTYQKMICKAFSDCQTRLLETRCTDIEAFINRNMIIIIYRVTSVSEEKHSRSTIRGRRIDRILHQIKQDEYHSSMKAILSEITGYDVVFIQSNIPVSNEEQIEIYRMDGEILALN</sequence>
<evidence type="ECO:0000313" key="3">
    <source>
        <dbReference type="Proteomes" id="UP001596500"/>
    </source>
</evidence>
<dbReference type="InterPro" id="IPR018745">
    <property type="entry name" value="MpsC"/>
</dbReference>
<proteinExistence type="predicted"/>
<comment type="caution">
    <text evidence="2">The sequence shown here is derived from an EMBL/GenBank/DDBJ whole genome shotgun (WGS) entry which is preliminary data.</text>
</comment>
<organism evidence="2 3">
    <name type="scientific">Laceyella putida</name>
    <dbReference type="NCBI Taxonomy" id="110101"/>
    <lineage>
        <taxon>Bacteria</taxon>
        <taxon>Bacillati</taxon>
        <taxon>Bacillota</taxon>
        <taxon>Bacilli</taxon>
        <taxon>Bacillales</taxon>
        <taxon>Thermoactinomycetaceae</taxon>
        <taxon>Laceyella</taxon>
    </lineage>
</organism>
<reference evidence="3" key="1">
    <citation type="journal article" date="2019" name="Int. J. Syst. Evol. Microbiol.">
        <title>The Global Catalogue of Microorganisms (GCM) 10K type strain sequencing project: providing services to taxonomists for standard genome sequencing and annotation.</title>
        <authorList>
            <consortium name="The Broad Institute Genomics Platform"/>
            <consortium name="The Broad Institute Genome Sequencing Center for Infectious Disease"/>
            <person name="Wu L."/>
            <person name="Ma J."/>
        </authorList>
    </citation>
    <scope>NUCLEOTIDE SEQUENCE [LARGE SCALE GENOMIC DNA]</scope>
    <source>
        <strain evidence="3">CGMCC 1.12942</strain>
    </source>
</reference>
<keyword evidence="3" id="KW-1185">Reference proteome</keyword>
<feature type="domain" description="Na+-translocating membrane potential-generating system MpsC" evidence="1">
    <location>
        <begin position="10"/>
        <end position="114"/>
    </location>
</feature>
<protein>
    <submittedName>
        <fullName evidence="2">Na-translocating system protein MpsC family protein</fullName>
    </submittedName>
</protein>